<gene>
    <name evidence="7" type="ORF">B0A50_05875</name>
</gene>
<feature type="transmembrane region" description="Helical" evidence="6">
    <location>
        <begin position="249"/>
        <end position="272"/>
    </location>
</feature>
<dbReference type="AlphaFoldDB" id="A0A4U0TSS8"/>
<dbReference type="SMART" id="SM00679">
    <property type="entry name" value="CTNS"/>
    <property type="match status" value="2"/>
</dbReference>
<accession>A0A4U0TSS8</accession>
<feature type="region of interest" description="Disordered" evidence="5">
    <location>
        <begin position="306"/>
        <end position="360"/>
    </location>
</feature>
<sequence>MIMDPFTSTTTIPSLSERCQHLAHPDVFPTVLSAALLFGILGSYIPQHAKIYRKRTSEGLSQWWVLLGGLSSIAAMGNILTLPTSRADMMCCRAIDGVACASALLGVVQIGVQWACFMFIVMLFLIFFPSPSDADLTASTASLTSSPAPNRRDAVIVGSLTLIAILSVAIISTALVFAWPHHTQRWANLLGTIAGVLAAIQYLPQIWYTYRLGDIKSLSMVTMFIQVPGAFLFAFNLWQRVGWEGWSTWLMFVVTGALQGVLLGLAISYYMATRRAEKDEDSDSYVEVDDVDGPADAHTAADERSALLGHTNGHNSTKNRPIAGTHRSNASAQQLGRLYAATPPDMDSDRSSNNETGGRP</sequence>
<evidence type="ECO:0000256" key="4">
    <source>
        <dbReference type="ARBA" id="ARBA00023136"/>
    </source>
</evidence>
<evidence type="ECO:0000256" key="5">
    <source>
        <dbReference type="SAM" id="MobiDB-lite"/>
    </source>
</evidence>
<feature type="transmembrane region" description="Helical" evidence="6">
    <location>
        <begin position="185"/>
        <end position="203"/>
    </location>
</feature>
<dbReference type="PANTHER" id="PTHR16201">
    <property type="entry name" value="SEVEN TRANSMEMBRANE PROTEIN 1-RELATED"/>
    <property type="match status" value="1"/>
</dbReference>
<evidence type="ECO:0008006" key="9">
    <source>
        <dbReference type="Google" id="ProtNLM"/>
    </source>
</evidence>
<feature type="transmembrane region" description="Helical" evidence="6">
    <location>
        <begin position="64"/>
        <end position="83"/>
    </location>
</feature>
<keyword evidence="2 6" id="KW-0812">Transmembrane</keyword>
<feature type="transmembrane region" description="Helical" evidence="6">
    <location>
        <begin position="103"/>
        <end position="128"/>
    </location>
</feature>
<organism evidence="7 8">
    <name type="scientific">Salinomyces thailandicus</name>
    <dbReference type="NCBI Taxonomy" id="706561"/>
    <lineage>
        <taxon>Eukaryota</taxon>
        <taxon>Fungi</taxon>
        <taxon>Dikarya</taxon>
        <taxon>Ascomycota</taxon>
        <taxon>Pezizomycotina</taxon>
        <taxon>Dothideomycetes</taxon>
        <taxon>Dothideomycetidae</taxon>
        <taxon>Mycosphaerellales</taxon>
        <taxon>Teratosphaeriaceae</taxon>
        <taxon>Salinomyces</taxon>
    </lineage>
</organism>
<evidence type="ECO:0000256" key="2">
    <source>
        <dbReference type="ARBA" id="ARBA00022692"/>
    </source>
</evidence>
<dbReference type="Gene3D" id="1.20.1280.290">
    <property type="match status" value="1"/>
</dbReference>
<comment type="caution">
    <text evidence="7">The sequence shown here is derived from an EMBL/GenBank/DDBJ whole genome shotgun (WGS) entry which is preliminary data.</text>
</comment>
<dbReference type="PANTHER" id="PTHR16201:SF11">
    <property type="entry name" value="PQ-LOOP REPEAT-CONTAINING PROTEIN"/>
    <property type="match status" value="1"/>
</dbReference>
<dbReference type="OrthoDB" id="19344at2759"/>
<comment type="subcellular location">
    <subcellularLocation>
        <location evidence="1">Membrane</location>
        <topology evidence="1">Multi-pass membrane protein</topology>
    </subcellularLocation>
</comment>
<dbReference type="Proteomes" id="UP000308549">
    <property type="component" value="Unassembled WGS sequence"/>
</dbReference>
<evidence type="ECO:0000256" key="6">
    <source>
        <dbReference type="SAM" id="Phobius"/>
    </source>
</evidence>
<feature type="transmembrane region" description="Helical" evidence="6">
    <location>
        <begin position="215"/>
        <end position="237"/>
    </location>
</feature>
<evidence type="ECO:0000256" key="3">
    <source>
        <dbReference type="ARBA" id="ARBA00022989"/>
    </source>
</evidence>
<dbReference type="InterPro" id="IPR051415">
    <property type="entry name" value="LAAT-1"/>
</dbReference>
<dbReference type="Pfam" id="PF04193">
    <property type="entry name" value="PQ-loop"/>
    <property type="match status" value="2"/>
</dbReference>
<name>A0A4U0TSS8_9PEZI</name>
<evidence type="ECO:0000313" key="8">
    <source>
        <dbReference type="Proteomes" id="UP000308549"/>
    </source>
</evidence>
<proteinExistence type="predicted"/>
<feature type="transmembrane region" description="Helical" evidence="6">
    <location>
        <begin position="154"/>
        <end position="179"/>
    </location>
</feature>
<dbReference type="GO" id="GO:0016020">
    <property type="term" value="C:membrane"/>
    <property type="evidence" value="ECO:0007669"/>
    <property type="project" value="UniProtKB-SubCell"/>
</dbReference>
<dbReference type="EMBL" id="NAJL01000037">
    <property type="protein sequence ID" value="TKA25177.1"/>
    <property type="molecule type" value="Genomic_DNA"/>
</dbReference>
<reference evidence="7 8" key="1">
    <citation type="submission" date="2017-03" db="EMBL/GenBank/DDBJ databases">
        <title>Genomes of endolithic fungi from Antarctica.</title>
        <authorList>
            <person name="Coleine C."/>
            <person name="Masonjones S."/>
            <person name="Stajich J.E."/>
        </authorList>
    </citation>
    <scope>NUCLEOTIDE SEQUENCE [LARGE SCALE GENOMIC DNA]</scope>
    <source>
        <strain evidence="7 8">CCFEE 6315</strain>
    </source>
</reference>
<evidence type="ECO:0000256" key="1">
    <source>
        <dbReference type="ARBA" id="ARBA00004141"/>
    </source>
</evidence>
<keyword evidence="8" id="KW-1185">Reference proteome</keyword>
<keyword evidence="4 6" id="KW-0472">Membrane</keyword>
<dbReference type="InterPro" id="IPR006603">
    <property type="entry name" value="PQ-loop_rpt"/>
</dbReference>
<protein>
    <recommendedName>
        <fullName evidence="9">PQ loop repeat protein</fullName>
    </recommendedName>
</protein>
<evidence type="ECO:0000313" key="7">
    <source>
        <dbReference type="EMBL" id="TKA25177.1"/>
    </source>
</evidence>
<keyword evidence="3 6" id="KW-1133">Transmembrane helix</keyword>
<feature type="transmembrane region" description="Helical" evidence="6">
    <location>
        <begin position="27"/>
        <end position="44"/>
    </location>
</feature>